<reference evidence="2" key="1">
    <citation type="submission" date="2022-01" db="EMBL/GenBank/DDBJ databases">
        <title>Novel bile acid biosynthetic pathways are enriched in the microbiome of centenarians.</title>
        <authorList>
            <person name="Sato Y."/>
            <person name="Atarashi K."/>
            <person name="Plichta R.D."/>
            <person name="Arai Y."/>
            <person name="Sasajima S."/>
            <person name="Kearney M.S."/>
            <person name="Suda W."/>
            <person name="Takeshita K."/>
            <person name="Sasaki T."/>
            <person name="Okamoto S."/>
            <person name="Skelly N.A."/>
            <person name="Okamura Y."/>
            <person name="Vlamakis H."/>
            <person name="Li Y."/>
            <person name="Tanoue T."/>
            <person name="Takei H."/>
            <person name="Nittono H."/>
            <person name="Narushima S."/>
            <person name="Irie J."/>
            <person name="Itoh H."/>
            <person name="Moriya K."/>
            <person name="Sugiura Y."/>
            <person name="Suematsu M."/>
            <person name="Moritoki N."/>
            <person name="Shibata S."/>
            <person name="Littman R.D."/>
            <person name="Fischbach A.M."/>
            <person name="Uwamino Y."/>
            <person name="Inoue T."/>
            <person name="Honda A."/>
            <person name="Hattori M."/>
            <person name="Murai T."/>
            <person name="Xavier J.R."/>
            <person name="Hirose N."/>
            <person name="Honda K."/>
        </authorList>
    </citation>
    <scope>NUCLEOTIDE SEQUENCE</scope>
    <source>
        <strain evidence="2">CE91-St3</strain>
    </source>
</reference>
<keyword evidence="1" id="KW-1133">Transmembrane helix</keyword>
<comment type="caution">
    <text evidence="2">The sequence shown here is derived from an EMBL/GenBank/DDBJ whole genome shotgun (WGS) entry which is preliminary data.</text>
</comment>
<gene>
    <name evidence="2" type="ORF">CE91St3_33280</name>
</gene>
<evidence type="ECO:0000256" key="1">
    <source>
        <dbReference type="SAM" id="Phobius"/>
    </source>
</evidence>
<sequence length="142" mass="16816">MKKIVQLDEYEYNKLAELAKLNEEQINQKAADLWEKKGVAEIEINIETGHDTRHVFRIDCRPYIKYRSERFFIPDKLRERFRKIVKSELNNSVEQKFGKAVDMINICNNKIDSVNKTRFLWMLVAASGWAVAAVTLLWYFTK</sequence>
<accession>A0AA37KDT4</accession>
<name>A0AA37KDT4_9BACT</name>
<protein>
    <submittedName>
        <fullName evidence="2">Uncharacterized protein</fullName>
    </submittedName>
</protein>
<feature type="transmembrane region" description="Helical" evidence="1">
    <location>
        <begin position="119"/>
        <end position="140"/>
    </location>
</feature>
<dbReference type="EMBL" id="BQNZ01000003">
    <property type="protein sequence ID" value="GKH73465.1"/>
    <property type="molecule type" value="Genomic_DNA"/>
</dbReference>
<dbReference type="AlphaFoldDB" id="A0AA37KDT4"/>
<proteinExistence type="predicted"/>
<evidence type="ECO:0000313" key="2">
    <source>
        <dbReference type="EMBL" id="GKH73465.1"/>
    </source>
</evidence>
<organism evidence="2 3">
    <name type="scientific">Parabacteroides merdae</name>
    <dbReference type="NCBI Taxonomy" id="46503"/>
    <lineage>
        <taxon>Bacteria</taxon>
        <taxon>Pseudomonadati</taxon>
        <taxon>Bacteroidota</taxon>
        <taxon>Bacteroidia</taxon>
        <taxon>Bacteroidales</taxon>
        <taxon>Tannerellaceae</taxon>
        <taxon>Parabacteroides</taxon>
    </lineage>
</organism>
<dbReference type="Proteomes" id="UP001055114">
    <property type="component" value="Unassembled WGS sequence"/>
</dbReference>
<evidence type="ECO:0000313" key="3">
    <source>
        <dbReference type="Proteomes" id="UP001055114"/>
    </source>
</evidence>
<keyword evidence="1" id="KW-0472">Membrane</keyword>
<dbReference type="RefSeq" id="WP_122334182.1">
    <property type="nucleotide sequence ID" value="NZ_BQNZ01000003.1"/>
</dbReference>
<keyword evidence="1" id="KW-0812">Transmembrane</keyword>